<accession>A0A151LT39</accession>
<feature type="region of interest" description="Disordered" evidence="1">
    <location>
        <begin position="466"/>
        <end position="492"/>
    </location>
</feature>
<dbReference type="GeneID" id="29775034"/>
<gene>
    <name evidence="3" type="ORF">PGSY75_0514200</name>
</gene>
<protein>
    <recommendedName>
        <fullName evidence="5">Nudix hydrolase domain-containing protein</fullName>
    </recommendedName>
</protein>
<name>A0A151LT39_9APIC</name>
<evidence type="ECO:0008006" key="5">
    <source>
        <dbReference type="Google" id="ProtNLM"/>
    </source>
</evidence>
<keyword evidence="2" id="KW-1133">Transmembrane helix</keyword>
<dbReference type="Proteomes" id="UP000076004">
    <property type="component" value="Chromosome 5"/>
</dbReference>
<keyword evidence="2" id="KW-0812">Transmembrane</keyword>
<organism evidence="3 4">
    <name type="scientific">Plasmodium gaboni</name>
    <dbReference type="NCBI Taxonomy" id="647221"/>
    <lineage>
        <taxon>Eukaryota</taxon>
        <taxon>Sar</taxon>
        <taxon>Alveolata</taxon>
        <taxon>Apicomplexa</taxon>
        <taxon>Aconoidasida</taxon>
        <taxon>Haemosporida</taxon>
        <taxon>Plasmodiidae</taxon>
        <taxon>Plasmodium</taxon>
        <taxon>Plasmodium (Laverania)</taxon>
    </lineage>
</organism>
<reference evidence="3 4" key="1">
    <citation type="journal article" date="2016" name="Nat. Commun.">
        <title>Genomes of cryptic chimpanzee Plasmodium species reveal key evolutionary events leading to human malaria.</title>
        <authorList>
            <person name="Sundararaman S.A."/>
            <person name="Plenderleith L.J."/>
            <person name="Liu W."/>
            <person name="Loy D.E."/>
            <person name="Learn G.H."/>
            <person name="Li Y."/>
            <person name="Shaw K.S."/>
            <person name="Ayouba A."/>
            <person name="Peeters M."/>
            <person name="Speede S."/>
            <person name="Shaw G.M."/>
            <person name="Bushman F.D."/>
            <person name="Brisson D."/>
            <person name="Rayner J.C."/>
            <person name="Sharp P.M."/>
            <person name="Hahn B.H."/>
        </authorList>
    </citation>
    <scope>NUCLEOTIDE SEQUENCE [LARGE SCALE GENOMIC DNA]</scope>
    <source>
        <strain evidence="3 4">SY75</strain>
    </source>
</reference>
<comment type="caution">
    <text evidence="3">The sequence shown here is derived from an EMBL/GenBank/DDBJ whole genome shotgun (WGS) entry which is preliminary data.</text>
</comment>
<dbReference type="RefSeq" id="XP_018643077.1">
    <property type="nucleotide sequence ID" value="XM_018784422.1"/>
</dbReference>
<dbReference type="KEGG" id="pgab:PGSY75_0514200"/>
<keyword evidence="2" id="KW-0472">Membrane</keyword>
<dbReference type="VEuPathDB" id="PlasmoDB:PGABG01_0513200"/>
<feature type="transmembrane region" description="Helical" evidence="2">
    <location>
        <begin position="836"/>
        <end position="854"/>
    </location>
</feature>
<sequence length="857" mass="104154">MFSYVYVLIFLLSLILIPLEPKFFFFFFNYLFFSINNVSFARISFSNYYKNTYEYRADNKSKKISLLNIKDKEREFLYKNKSGNKLSLKNNKCDDIHSYKINKVKNKYIYLYIYNNKKKNIVINNKLNKLKENILYRLENNYNIYKYKKLVSYNFILPYFRGLYKRGGDSIKDLSFKYIDRYFFEYINRYPYMKKNKNFIHHNNNCKNIMKMNEHKNNFNQTNEEDKHDHNNVGKLKYNYNLSCAFPEEIINHYKAAGFFLVKADINDDNNNNNNNNNNDDNNNYYHNVNVKTNPKGINIKFLLGSDPLTAKDMMKITNEEEKEKKRKEGELNILGGKKNAEEKYPIQTAYRELSEESLYMYNIFISYFSYLHYVMKYMYPSSNSSSHNNNVGKGQENVISSYEHFLSNNFLKDISNYTLQEKERIINLHINNLMIFFKEKGFNLEEHYNEIYRCSLPPPCKNKDMNQNMSHHNDDKKCDNKKCDDKKCDDNKCDDKKCDDKKCDNKKCDNKKCDDKKCDNQIPNNYRQNSLCDTSNNHLNINNKESNTFEDQMIDKNKLNPYEYIHKEINIYERVEDYRKDNFKLYYKEGKYCIYFFNVLQYDYRNMLQYMNNFFWENCIIFYNILLKENYKYLISSRLKKDSEYESYEFNNIQFEKNVHPHLYQNFINIKNYNESIYNDKNKTCYSFYYNINKYDNTKFDSGFMNNLMWVDFSIILLQLVIDIERSKNVAFNLYNIYDQIIKNYYNHKQNNKNNYIIFFDNGNSITISYYIIYKIYQLYNPFHYNLISLFKNKKYSEFLILFFSPFNTKLNKNNLQHYLSTNINIPFRKFFKRLILSSSLWIFFFFNFISTIPTK</sequence>
<evidence type="ECO:0000256" key="1">
    <source>
        <dbReference type="SAM" id="MobiDB-lite"/>
    </source>
</evidence>
<evidence type="ECO:0000313" key="3">
    <source>
        <dbReference type="EMBL" id="KYO02337.1"/>
    </source>
</evidence>
<evidence type="ECO:0000313" key="4">
    <source>
        <dbReference type="Proteomes" id="UP000076004"/>
    </source>
</evidence>
<proteinExistence type="predicted"/>
<feature type="transmembrane region" description="Helical" evidence="2">
    <location>
        <begin position="6"/>
        <end position="32"/>
    </location>
</feature>
<dbReference type="EMBL" id="LVLB01000006">
    <property type="protein sequence ID" value="KYO02337.1"/>
    <property type="molecule type" value="Genomic_DNA"/>
</dbReference>
<evidence type="ECO:0000256" key="2">
    <source>
        <dbReference type="SAM" id="Phobius"/>
    </source>
</evidence>
<dbReference type="VEuPathDB" id="PlasmoDB:PGSY75_0514200"/>
<dbReference type="AlphaFoldDB" id="A0A151LT39"/>
<feature type="compositionally biased region" description="Basic and acidic residues" evidence="1">
    <location>
        <begin position="472"/>
        <end position="492"/>
    </location>
</feature>